<keyword evidence="5 8" id="KW-0812">Transmembrane</keyword>
<evidence type="ECO:0000256" key="1">
    <source>
        <dbReference type="ARBA" id="ARBA00004651"/>
    </source>
</evidence>
<comment type="caution">
    <text evidence="9">The sequence shown here is derived from an EMBL/GenBank/DDBJ whole genome shotgun (WGS) entry which is preliminary data.</text>
</comment>
<dbReference type="AlphaFoldDB" id="A0A176YAG4"/>
<feature type="transmembrane region" description="Helical" evidence="8">
    <location>
        <begin position="477"/>
        <end position="499"/>
    </location>
</feature>
<keyword evidence="6 8" id="KW-1133">Transmembrane helix</keyword>
<dbReference type="OrthoDB" id="9761056at2"/>
<organism evidence="9 10">
    <name type="scientific">Bradyrhizobium centrolobii</name>
    <dbReference type="NCBI Taxonomy" id="1505087"/>
    <lineage>
        <taxon>Bacteria</taxon>
        <taxon>Pseudomonadati</taxon>
        <taxon>Pseudomonadota</taxon>
        <taxon>Alphaproteobacteria</taxon>
        <taxon>Hyphomicrobiales</taxon>
        <taxon>Nitrobacteraceae</taxon>
        <taxon>Bradyrhizobium</taxon>
    </lineage>
</organism>
<gene>
    <name evidence="9" type="ORF">AYJ54_32820</name>
</gene>
<evidence type="ECO:0000256" key="3">
    <source>
        <dbReference type="ARBA" id="ARBA00022448"/>
    </source>
</evidence>
<comment type="function">
    <text evidence="8">Uptake of L-lactate across the membrane. Can also transport D-lactate and glycolate.</text>
</comment>
<evidence type="ECO:0000256" key="8">
    <source>
        <dbReference type="RuleBase" id="RU365092"/>
    </source>
</evidence>
<dbReference type="Pfam" id="PF02652">
    <property type="entry name" value="Lactate_perm"/>
    <property type="match status" value="2"/>
</dbReference>
<feature type="transmembrane region" description="Helical" evidence="8">
    <location>
        <begin position="322"/>
        <end position="342"/>
    </location>
</feature>
<dbReference type="GO" id="GO:0015295">
    <property type="term" value="F:solute:proton symporter activity"/>
    <property type="evidence" value="ECO:0007669"/>
    <property type="project" value="TreeGrafter"/>
</dbReference>
<keyword evidence="4" id="KW-1003">Cell membrane</keyword>
<dbReference type="GO" id="GO:0015129">
    <property type="term" value="F:lactate transmembrane transporter activity"/>
    <property type="evidence" value="ECO:0007669"/>
    <property type="project" value="UniProtKB-UniRule"/>
</dbReference>
<keyword evidence="8" id="KW-0997">Cell inner membrane</keyword>
<proteinExistence type="inferred from homology"/>
<feature type="transmembrane region" description="Helical" evidence="8">
    <location>
        <begin position="135"/>
        <end position="156"/>
    </location>
</feature>
<evidence type="ECO:0000256" key="5">
    <source>
        <dbReference type="ARBA" id="ARBA00022692"/>
    </source>
</evidence>
<evidence type="ECO:0000256" key="6">
    <source>
        <dbReference type="ARBA" id="ARBA00022989"/>
    </source>
</evidence>
<keyword evidence="3 8" id="KW-0813">Transport</keyword>
<feature type="transmembrane region" description="Helical" evidence="8">
    <location>
        <begin position="58"/>
        <end position="78"/>
    </location>
</feature>
<feature type="transmembrane region" description="Helical" evidence="8">
    <location>
        <begin position="189"/>
        <end position="209"/>
    </location>
</feature>
<evidence type="ECO:0000313" key="10">
    <source>
        <dbReference type="Proteomes" id="UP000076959"/>
    </source>
</evidence>
<name>A0A176YAG4_9BRAD</name>
<accession>A0A176YAG4</accession>
<dbReference type="RefSeq" id="WP_063708312.1">
    <property type="nucleotide sequence ID" value="NZ_LUUB01000118.1"/>
</dbReference>
<dbReference type="STRING" id="1505087.AYJ54_32820"/>
<keyword evidence="10" id="KW-1185">Reference proteome</keyword>
<evidence type="ECO:0000256" key="2">
    <source>
        <dbReference type="ARBA" id="ARBA00010100"/>
    </source>
</evidence>
<sequence length="503" mass="51189">MAALIATAPLALIIVLMAALRWSAANAGLVGLVAASVGAVGFFGFGTSIHAEQGIVGAFLGTGAEAVFSAVDILWIILPALSLYELQQRSGAIDAIRTGLMSLSSDKTLLALVIAWFFASFMEGAAGFGTPIALAAPLLVSLGFTPVVAVALPLIGHVAGTSFGALGTPILAQTDVSGISGNSIAPPTALLHASLAPLLVLSIVFIAGTGRFQPNYAAWAMVAAVCFLLPYLALATWVGPELPTIGGALAGGSAFAFILRRMQVQQAETLDARSLAIAGLPYAVLVGLILVTRLGPQIRDALRHVVLEWALPGPFGGRIEPLYHPGTMLLAGFLFGGLLQGCKIADLGYAVTAAARRLVPVAAALFAMLAIARLMVHAGMIETLAATATRIGQAWPLLAPSVGAIGSFITGSTTVSNILLTDLQQAAAAGLGLPVLALIAAQGFGAAVGNCAALHNIITGAATVGLQGREGDILRKTGPVCLGYLALGGVLGLMLARWFPFRS</sequence>
<dbReference type="Proteomes" id="UP000076959">
    <property type="component" value="Unassembled WGS sequence"/>
</dbReference>
<feature type="transmembrane region" description="Helical" evidence="8">
    <location>
        <begin position="244"/>
        <end position="262"/>
    </location>
</feature>
<evidence type="ECO:0000256" key="4">
    <source>
        <dbReference type="ARBA" id="ARBA00022475"/>
    </source>
</evidence>
<dbReference type="PANTHER" id="PTHR30003:SF0">
    <property type="entry name" value="GLYCOLATE PERMEASE GLCA-RELATED"/>
    <property type="match status" value="1"/>
</dbReference>
<keyword evidence="7 8" id="KW-0472">Membrane</keyword>
<feature type="transmembrane region" description="Helical" evidence="8">
    <location>
        <begin position="354"/>
        <end position="375"/>
    </location>
</feature>
<feature type="transmembrane region" description="Helical" evidence="8">
    <location>
        <begin position="28"/>
        <end position="46"/>
    </location>
</feature>
<dbReference type="GO" id="GO:0005886">
    <property type="term" value="C:plasma membrane"/>
    <property type="evidence" value="ECO:0007669"/>
    <property type="project" value="UniProtKB-SubCell"/>
</dbReference>
<dbReference type="EMBL" id="LUUB01000118">
    <property type="protein sequence ID" value="OAE99670.1"/>
    <property type="molecule type" value="Genomic_DNA"/>
</dbReference>
<feature type="transmembrane region" description="Helical" evidence="8">
    <location>
        <begin position="274"/>
        <end position="294"/>
    </location>
</feature>
<comment type="similarity">
    <text evidence="2 8">Belongs to the lactate permease family.</text>
</comment>
<protein>
    <recommendedName>
        <fullName evidence="8">L-lactate permease</fullName>
    </recommendedName>
</protein>
<evidence type="ECO:0000313" key="9">
    <source>
        <dbReference type="EMBL" id="OAE99670.1"/>
    </source>
</evidence>
<evidence type="ECO:0000256" key="7">
    <source>
        <dbReference type="ARBA" id="ARBA00023136"/>
    </source>
</evidence>
<dbReference type="PANTHER" id="PTHR30003">
    <property type="entry name" value="L-LACTATE PERMEASE"/>
    <property type="match status" value="1"/>
</dbReference>
<comment type="subcellular location">
    <subcellularLocation>
        <location evidence="8">Cell inner membrane</location>
        <topology evidence="8">Multi-pass membrane protein</topology>
    </subcellularLocation>
    <subcellularLocation>
        <location evidence="1">Cell membrane</location>
        <topology evidence="1">Multi-pass membrane protein</topology>
    </subcellularLocation>
</comment>
<feature type="transmembrane region" description="Helical" evidence="8">
    <location>
        <begin position="216"/>
        <end position="238"/>
    </location>
</feature>
<feature type="transmembrane region" description="Helical" evidence="8">
    <location>
        <begin position="431"/>
        <end position="457"/>
    </location>
</feature>
<dbReference type="InterPro" id="IPR003804">
    <property type="entry name" value="Lactate_perm"/>
</dbReference>
<feature type="transmembrane region" description="Helical" evidence="8">
    <location>
        <begin position="109"/>
        <end position="128"/>
    </location>
</feature>
<feature type="transmembrane region" description="Helical" evidence="8">
    <location>
        <begin position="395"/>
        <end position="419"/>
    </location>
</feature>
<reference evidence="9 10" key="1">
    <citation type="submission" date="2016-03" db="EMBL/GenBank/DDBJ databases">
        <title>Draft Genome Sequence of the Strain BR 10245 (Bradyrhizobium sp.) isolated from nodules of Centrolobium paraense.</title>
        <authorList>
            <person name="Simoes-Araujo J.L.Sr."/>
            <person name="Barauna A.C."/>
            <person name="Silva K."/>
            <person name="Zilli J.E."/>
        </authorList>
    </citation>
    <scope>NUCLEOTIDE SEQUENCE [LARGE SCALE GENOMIC DNA]</scope>
    <source>
        <strain evidence="9 10">BR 10245</strain>
    </source>
</reference>